<accession>A0A1R3JWE1</accession>
<organism evidence="2 3">
    <name type="scientific">Corchorus olitorius</name>
    <dbReference type="NCBI Taxonomy" id="93759"/>
    <lineage>
        <taxon>Eukaryota</taxon>
        <taxon>Viridiplantae</taxon>
        <taxon>Streptophyta</taxon>
        <taxon>Embryophyta</taxon>
        <taxon>Tracheophyta</taxon>
        <taxon>Spermatophyta</taxon>
        <taxon>Magnoliopsida</taxon>
        <taxon>eudicotyledons</taxon>
        <taxon>Gunneridae</taxon>
        <taxon>Pentapetalae</taxon>
        <taxon>rosids</taxon>
        <taxon>malvids</taxon>
        <taxon>Malvales</taxon>
        <taxon>Malvaceae</taxon>
        <taxon>Grewioideae</taxon>
        <taxon>Apeibeae</taxon>
        <taxon>Corchorus</taxon>
    </lineage>
</organism>
<gene>
    <name evidence="2" type="ORF">COLO4_13465</name>
</gene>
<dbReference type="AlphaFoldDB" id="A0A1R3JWE1"/>
<evidence type="ECO:0000313" key="3">
    <source>
        <dbReference type="Proteomes" id="UP000187203"/>
    </source>
</evidence>
<name>A0A1R3JWE1_9ROSI</name>
<evidence type="ECO:0000313" key="2">
    <source>
        <dbReference type="EMBL" id="OMO99179.1"/>
    </source>
</evidence>
<proteinExistence type="predicted"/>
<reference evidence="3" key="1">
    <citation type="submission" date="2013-09" db="EMBL/GenBank/DDBJ databases">
        <title>Corchorus olitorius genome sequencing.</title>
        <authorList>
            <person name="Alam M."/>
            <person name="Haque M.S."/>
            <person name="Islam M.S."/>
            <person name="Emdad E.M."/>
            <person name="Islam M.M."/>
            <person name="Ahmed B."/>
            <person name="Halim A."/>
            <person name="Hossen Q.M.M."/>
            <person name="Hossain M.Z."/>
            <person name="Ahmed R."/>
            <person name="Khan M.M."/>
            <person name="Islam R."/>
            <person name="Rashid M.M."/>
            <person name="Khan S.A."/>
            <person name="Rahman M.S."/>
            <person name="Alam M."/>
            <person name="Yahiya A.S."/>
            <person name="Khan M.S."/>
            <person name="Azam M.S."/>
            <person name="Haque T."/>
            <person name="Lashkar M.Z.H."/>
            <person name="Akhand A.I."/>
            <person name="Morshed G."/>
            <person name="Roy S."/>
            <person name="Uddin K.S."/>
            <person name="Rabeya T."/>
            <person name="Hossain A.S."/>
            <person name="Chowdhury A."/>
            <person name="Snigdha A.R."/>
            <person name="Mortoza M.S."/>
            <person name="Matin S.A."/>
            <person name="Hoque S.M.E."/>
            <person name="Islam M.K."/>
            <person name="Roy D.K."/>
            <person name="Haider R."/>
            <person name="Moosa M.M."/>
            <person name="Elias S.M."/>
            <person name="Hasan A.M."/>
            <person name="Jahan S."/>
            <person name="Shafiuddin M."/>
            <person name="Mahmood N."/>
            <person name="Shommy N.S."/>
        </authorList>
    </citation>
    <scope>NUCLEOTIDE SEQUENCE [LARGE SCALE GENOMIC DNA]</scope>
    <source>
        <strain evidence="3">cv. O-4</strain>
    </source>
</reference>
<dbReference type="Proteomes" id="UP000187203">
    <property type="component" value="Unassembled WGS sequence"/>
</dbReference>
<sequence length="108" mass="12116">MEYTAELAAFEAESFNRSIIAGPELPLMAILPWKLYYSFNTRIIEAEVNAEIETLTLHEINAIHVELDWPARYWESGPSQALHGKIAIRGSSEPDNRSVEGPCKSAQI</sequence>
<keyword evidence="3" id="KW-1185">Reference proteome</keyword>
<evidence type="ECO:0000256" key="1">
    <source>
        <dbReference type="SAM" id="MobiDB-lite"/>
    </source>
</evidence>
<comment type="caution">
    <text evidence="2">The sequence shown here is derived from an EMBL/GenBank/DDBJ whole genome shotgun (WGS) entry which is preliminary data.</text>
</comment>
<feature type="region of interest" description="Disordered" evidence="1">
    <location>
        <begin position="87"/>
        <end position="108"/>
    </location>
</feature>
<dbReference type="EMBL" id="AWUE01015177">
    <property type="protein sequence ID" value="OMO99179.1"/>
    <property type="molecule type" value="Genomic_DNA"/>
</dbReference>
<protein>
    <submittedName>
        <fullName evidence="2">Uncharacterized protein</fullName>
    </submittedName>
</protein>